<reference evidence="1 2" key="1">
    <citation type="submission" date="2020-01" db="EMBL/GenBank/DDBJ databases">
        <title>Genomes assembled from Gulf of Kutch pelagic sediment metagenomes.</title>
        <authorList>
            <person name="Chandrashekar M."/>
            <person name="Mahajan M.S."/>
            <person name="Dave K.J."/>
            <person name="Vatsa P."/>
            <person name="Nathani N.M."/>
        </authorList>
    </citation>
    <scope>NUCLEOTIDE SEQUENCE [LARGE SCALE GENOMIC DNA]</scope>
    <source>
        <strain evidence="1">KS3-K002</strain>
    </source>
</reference>
<accession>A0AAE4Z7R8</accession>
<dbReference type="EMBL" id="JAACAK010000049">
    <property type="protein sequence ID" value="NIR74794.1"/>
    <property type="molecule type" value="Genomic_DNA"/>
</dbReference>
<dbReference type="Gene3D" id="2.120.10.30">
    <property type="entry name" value="TolB, C-terminal domain"/>
    <property type="match status" value="1"/>
</dbReference>
<dbReference type="Proteomes" id="UP000702544">
    <property type="component" value="Unassembled WGS sequence"/>
</dbReference>
<organism evidence="1 2">
    <name type="scientific">Candidatus Kutchimonas denitrificans</name>
    <dbReference type="NCBI Taxonomy" id="3056748"/>
    <lineage>
        <taxon>Bacteria</taxon>
        <taxon>Pseudomonadati</taxon>
        <taxon>Gemmatimonadota</taxon>
        <taxon>Gemmatimonadia</taxon>
        <taxon>Candidatus Palauibacterales</taxon>
        <taxon>Candidatus Palauibacteraceae</taxon>
        <taxon>Candidatus Kutchimonas</taxon>
    </lineage>
</organism>
<gene>
    <name evidence="1" type="ORF">GWO12_06730</name>
</gene>
<dbReference type="SUPFAM" id="SSF101898">
    <property type="entry name" value="NHL repeat"/>
    <property type="match status" value="1"/>
</dbReference>
<dbReference type="InterPro" id="IPR011042">
    <property type="entry name" value="6-blade_b-propeller_TolB-like"/>
</dbReference>
<evidence type="ECO:0000313" key="2">
    <source>
        <dbReference type="Proteomes" id="UP000702544"/>
    </source>
</evidence>
<comment type="caution">
    <text evidence="1">The sequence shown here is derived from an EMBL/GenBank/DDBJ whole genome shotgun (WGS) entry which is preliminary data.</text>
</comment>
<name>A0AAE4Z7R8_9BACT</name>
<proteinExistence type="predicted"/>
<sequence>MPRPQTVIDMLNPAWGRSVIATLSPPLIFGAFFTSTFSGCSGDGSSVGFQVRDSAGVQIVTITEPRWPSSTGWRLAEEASLDIGVLDGDSAYQFHEIAGALRQDDGRIVVANAGSNELRQFGSDGAFLRSAGRQGGGPGEFEQIIWLLPWRGDSLAVFDWGHRRVSVFDRELEFGRAFVLHFLESGGFPRLIDLLPDGSLLVTVMRFDQETRTATGTQRAAVQILRADAEGTVVDSLGRFPGAERFEVPMGNFTIFANAAFGRASRGAAHDDGFYFGTSDSYEIRDYSVDGTLQRLIRLARPNRPVGAEDIARYKEQERAGVSSEEGRQAVERMLGAMPFPETFPAYGRFIVDAENNLWVEDYPVPGSAASRWNVFDGGGTLLGTVQTPANFTPYQIGADFALGSWRDELDVEHVRLYPLLEA</sequence>
<evidence type="ECO:0000313" key="1">
    <source>
        <dbReference type="EMBL" id="NIR74794.1"/>
    </source>
</evidence>
<dbReference type="AlphaFoldDB" id="A0AAE4Z7R8"/>
<protein>
    <recommendedName>
        <fullName evidence="3">6-bladed beta-propeller</fullName>
    </recommendedName>
</protein>
<evidence type="ECO:0008006" key="3">
    <source>
        <dbReference type="Google" id="ProtNLM"/>
    </source>
</evidence>